<evidence type="ECO:0000256" key="1">
    <source>
        <dbReference type="SAM" id="MobiDB-lite"/>
    </source>
</evidence>
<name>A0A1H9XMP1_9MICO</name>
<evidence type="ECO:0000313" key="4">
    <source>
        <dbReference type="Proteomes" id="UP000199019"/>
    </source>
</evidence>
<gene>
    <name evidence="3" type="ORF">SAMN05216199_4082</name>
</gene>
<dbReference type="EMBL" id="FOHB01000009">
    <property type="protein sequence ID" value="SES47455.1"/>
    <property type="molecule type" value="Genomic_DNA"/>
</dbReference>
<dbReference type="RefSeq" id="WP_245735934.1">
    <property type="nucleotide sequence ID" value="NZ_FOHB01000009.1"/>
</dbReference>
<dbReference type="SUPFAM" id="SSF53955">
    <property type="entry name" value="Lysozyme-like"/>
    <property type="match status" value="1"/>
</dbReference>
<dbReference type="InterPro" id="IPR023346">
    <property type="entry name" value="Lysozyme-like_dom_sf"/>
</dbReference>
<accession>A0A1H9XMP1</accession>
<feature type="domain" description="Transglycosylase SLT" evidence="2">
    <location>
        <begin position="182"/>
        <end position="243"/>
    </location>
</feature>
<dbReference type="InterPro" id="IPR008258">
    <property type="entry name" value="Transglycosylase_SLT_dom_1"/>
</dbReference>
<dbReference type="STRING" id="587636.SAMN05216199_4082"/>
<organism evidence="3 4">
    <name type="scientific">Pedococcus cremeus</name>
    <dbReference type="NCBI Taxonomy" id="587636"/>
    <lineage>
        <taxon>Bacteria</taxon>
        <taxon>Bacillati</taxon>
        <taxon>Actinomycetota</taxon>
        <taxon>Actinomycetes</taxon>
        <taxon>Micrococcales</taxon>
        <taxon>Intrasporangiaceae</taxon>
        <taxon>Pedococcus</taxon>
    </lineage>
</organism>
<sequence length="255" mass="26763">MSKPYEGRHRAAHSTGGAGRHGGPGSTKGVVVAKAVGRPALTAGFALAVVATTAAGYQAKGADAGHAGYTVSSEAVEQANELANTQIENDARLASARNEANVSMAAAQEKNRRDAVVAAAAAAKVRQEAADQAARAKQRAALEEKRQAILARAQEDPKAVARLLMADYGWGDGQFGCLNSLWIGESNWNYKATNSSSGAYGIAQALPASKMASAGPDWRDNPATQIKWGLGYIKSSYGSPCNAWAFWQSKSPHWY</sequence>
<proteinExistence type="predicted"/>
<protein>
    <submittedName>
        <fullName evidence="3">Transglycosylase SLT domain-containing protein</fullName>
    </submittedName>
</protein>
<reference evidence="4" key="1">
    <citation type="submission" date="2016-10" db="EMBL/GenBank/DDBJ databases">
        <authorList>
            <person name="Varghese N."/>
            <person name="Submissions S."/>
        </authorList>
    </citation>
    <scope>NUCLEOTIDE SEQUENCE [LARGE SCALE GENOMIC DNA]</scope>
    <source>
        <strain evidence="4">CGMCC 1.6963</strain>
    </source>
</reference>
<evidence type="ECO:0000313" key="3">
    <source>
        <dbReference type="EMBL" id="SES47455.1"/>
    </source>
</evidence>
<dbReference type="AlphaFoldDB" id="A0A1H9XMP1"/>
<dbReference type="Proteomes" id="UP000199019">
    <property type="component" value="Unassembled WGS sequence"/>
</dbReference>
<dbReference type="Pfam" id="PF01464">
    <property type="entry name" value="SLT"/>
    <property type="match status" value="1"/>
</dbReference>
<feature type="region of interest" description="Disordered" evidence="1">
    <location>
        <begin position="1"/>
        <end position="26"/>
    </location>
</feature>
<evidence type="ECO:0000259" key="2">
    <source>
        <dbReference type="Pfam" id="PF01464"/>
    </source>
</evidence>
<keyword evidence="4" id="KW-1185">Reference proteome</keyword>
<feature type="compositionally biased region" description="Gly residues" evidence="1">
    <location>
        <begin position="16"/>
        <end position="26"/>
    </location>
</feature>